<accession>A0A382JUR1</accession>
<proteinExistence type="predicted"/>
<gene>
    <name evidence="1" type="ORF">METZ01_LOCUS268340</name>
</gene>
<evidence type="ECO:0000313" key="1">
    <source>
        <dbReference type="EMBL" id="SVC15486.1"/>
    </source>
</evidence>
<feature type="non-terminal residue" evidence="1">
    <location>
        <position position="39"/>
    </location>
</feature>
<dbReference type="AlphaFoldDB" id="A0A382JUR1"/>
<organism evidence="1">
    <name type="scientific">marine metagenome</name>
    <dbReference type="NCBI Taxonomy" id="408172"/>
    <lineage>
        <taxon>unclassified sequences</taxon>
        <taxon>metagenomes</taxon>
        <taxon>ecological metagenomes</taxon>
    </lineage>
</organism>
<protein>
    <submittedName>
        <fullName evidence="1">Uncharacterized protein</fullName>
    </submittedName>
</protein>
<sequence length="39" mass="4390">MEQFQPTYGDYPQMIEWILSQAAAELGESISCDTHNVVS</sequence>
<dbReference type="EMBL" id="UINC01076376">
    <property type="protein sequence ID" value="SVC15486.1"/>
    <property type="molecule type" value="Genomic_DNA"/>
</dbReference>
<reference evidence="1" key="1">
    <citation type="submission" date="2018-05" db="EMBL/GenBank/DDBJ databases">
        <authorList>
            <person name="Lanie J.A."/>
            <person name="Ng W.-L."/>
            <person name="Kazmierczak K.M."/>
            <person name="Andrzejewski T.M."/>
            <person name="Davidsen T.M."/>
            <person name="Wayne K.J."/>
            <person name="Tettelin H."/>
            <person name="Glass J.I."/>
            <person name="Rusch D."/>
            <person name="Podicherti R."/>
            <person name="Tsui H.-C.T."/>
            <person name="Winkler M.E."/>
        </authorList>
    </citation>
    <scope>NUCLEOTIDE SEQUENCE</scope>
</reference>
<name>A0A382JUR1_9ZZZZ</name>